<gene>
    <name evidence="3" type="ordered locus">AciX8_1582</name>
</gene>
<dbReference type="HOGENOM" id="CLU_573377_0_0_0"/>
<protein>
    <submittedName>
        <fullName evidence="3">Transport-associated protein</fullName>
    </submittedName>
</protein>
<organism evidence="3 4">
    <name type="scientific">Granulicella mallensis (strain ATCC BAA-1857 / DSM 23137 / MP5ACTX8)</name>
    <dbReference type="NCBI Taxonomy" id="682795"/>
    <lineage>
        <taxon>Bacteria</taxon>
        <taxon>Pseudomonadati</taxon>
        <taxon>Acidobacteriota</taxon>
        <taxon>Terriglobia</taxon>
        <taxon>Terriglobales</taxon>
        <taxon>Acidobacteriaceae</taxon>
        <taxon>Granulicella</taxon>
    </lineage>
</organism>
<dbReference type="AlphaFoldDB" id="G8NNP7"/>
<evidence type="ECO:0000313" key="3">
    <source>
        <dbReference type="EMBL" id="AEU35922.1"/>
    </source>
</evidence>
<dbReference type="OrthoDB" id="117359at2"/>
<dbReference type="InterPro" id="IPR051686">
    <property type="entry name" value="Lipoprotein_DolP"/>
</dbReference>
<dbReference type="Proteomes" id="UP000007113">
    <property type="component" value="Chromosome"/>
</dbReference>
<dbReference type="Gene3D" id="3.30.1340.30">
    <property type="match status" value="1"/>
</dbReference>
<proteinExistence type="predicted"/>
<dbReference type="Pfam" id="PF04972">
    <property type="entry name" value="BON"/>
    <property type="match status" value="1"/>
</dbReference>
<evidence type="ECO:0000256" key="1">
    <source>
        <dbReference type="SAM" id="MobiDB-lite"/>
    </source>
</evidence>
<dbReference type="InterPro" id="IPR007055">
    <property type="entry name" value="BON_dom"/>
</dbReference>
<feature type="compositionally biased region" description="Low complexity" evidence="1">
    <location>
        <begin position="131"/>
        <end position="142"/>
    </location>
</feature>
<dbReference type="PROSITE" id="PS50914">
    <property type="entry name" value="BON"/>
    <property type="match status" value="1"/>
</dbReference>
<reference evidence="3 4" key="1">
    <citation type="submission" date="2011-11" db="EMBL/GenBank/DDBJ databases">
        <title>Complete sequence of Granulicella mallensis MP5ACTX8.</title>
        <authorList>
            <consortium name="US DOE Joint Genome Institute"/>
            <person name="Lucas S."/>
            <person name="Copeland A."/>
            <person name="Lapidus A."/>
            <person name="Cheng J.-F."/>
            <person name="Goodwin L."/>
            <person name="Pitluck S."/>
            <person name="Peters L."/>
            <person name="Lu M."/>
            <person name="Detter J.C."/>
            <person name="Han C."/>
            <person name="Tapia R."/>
            <person name="Land M."/>
            <person name="Hauser L."/>
            <person name="Kyrpides N."/>
            <person name="Ivanova N."/>
            <person name="Mikhailova N."/>
            <person name="Pagani I."/>
            <person name="Rawat S."/>
            <person name="Mannisto M."/>
            <person name="Haggblom M."/>
            <person name="Woyke T."/>
        </authorList>
    </citation>
    <scope>NUCLEOTIDE SEQUENCE [LARGE SCALE GENOMIC DNA]</scope>
    <source>
        <strain evidence="4">ATCC BAA-1857 / DSM 23137 / MP5ACTX8</strain>
    </source>
</reference>
<dbReference type="KEGG" id="gma:AciX8_1582"/>
<feature type="region of interest" description="Disordered" evidence="1">
    <location>
        <begin position="124"/>
        <end position="269"/>
    </location>
</feature>
<dbReference type="PANTHER" id="PTHR34606:SF15">
    <property type="entry name" value="BON DOMAIN-CONTAINING PROTEIN"/>
    <property type="match status" value="1"/>
</dbReference>
<sequence>MAAESLEGDRVMSFHRINRLGGVVLAGGLALGVAGAQTQTQPQAQSNPQPQGKGTISDAQIEANVLRQLAGAPELSNQNIQSTTVYGTVTLSGNVHDDALRTKAENLASRAQGVKKVVDELTLGDTPATTAGNDGDAQQQGAPDGGQGAPGADPNNPNQGQPGSNMVLQSDGTYAPAQPDDQGQPGQQQADNGNQPPQPGYDNGGQPNGQPGQPGGQPGYGQPGQPNGQPGYGQPGPPPPPGRQPMYGGNGNGYAPGGAPNGNPYAGQRAGLQVTVPNGAAVQVRINRGLDSNHVQPGTPFDGIVMNDIVANGAVAIPRGASVQGSVVEAKKAGTLKGRGVLTLQITSLTLGGQTYPLMSNVWAQAGRDKTTGTVNSAIGLGAVGALFGAVAGGGAGAAIGAGVGGAAGVASSAASPNGRVIVPPETVLTFTLAQPTTVTTVSQQEMARLSYAAGPRPGPRYYGPGPYPPPYYRPY</sequence>
<evidence type="ECO:0000259" key="2">
    <source>
        <dbReference type="PROSITE" id="PS50914"/>
    </source>
</evidence>
<feature type="compositionally biased region" description="Low complexity" evidence="1">
    <location>
        <begin position="175"/>
        <end position="201"/>
    </location>
</feature>
<dbReference type="EMBL" id="CP003130">
    <property type="protein sequence ID" value="AEU35922.1"/>
    <property type="molecule type" value="Genomic_DNA"/>
</dbReference>
<keyword evidence="4" id="KW-1185">Reference proteome</keyword>
<evidence type="ECO:0000313" key="4">
    <source>
        <dbReference type="Proteomes" id="UP000007113"/>
    </source>
</evidence>
<name>G8NNP7_GRAMM</name>
<dbReference type="InterPro" id="IPR014004">
    <property type="entry name" value="Transpt-assoc_nodulatn_dom_bac"/>
</dbReference>
<feature type="compositionally biased region" description="Gly residues" evidence="1">
    <location>
        <begin position="202"/>
        <end position="222"/>
    </location>
</feature>
<feature type="compositionally biased region" description="Low complexity" evidence="1">
    <location>
        <begin position="150"/>
        <end position="163"/>
    </location>
</feature>
<dbReference type="SMART" id="SM00749">
    <property type="entry name" value="BON"/>
    <property type="match status" value="1"/>
</dbReference>
<dbReference type="eggNOG" id="COG2823">
    <property type="taxonomic scope" value="Bacteria"/>
</dbReference>
<feature type="compositionally biased region" description="Gly residues" evidence="1">
    <location>
        <begin position="248"/>
        <end position="260"/>
    </location>
</feature>
<dbReference type="STRING" id="682795.AciX8_1582"/>
<dbReference type="PANTHER" id="PTHR34606">
    <property type="entry name" value="BON DOMAIN-CONTAINING PROTEIN"/>
    <property type="match status" value="1"/>
</dbReference>
<accession>G8NNP7</accession>
<feature type="domain" description="BON" evidence="2">
    <location>
        <begin position="57"/>
        <end position="125"/>
    </location>
</feature>